<dbReference type="Proteomes" id="UP001305521">
    <property type="component" value="Chromosome"/>
</dbReference>
<sequence length="298" mass="31400">MILEFLQPDPSLLDGATVLLRAAQYATSLGAAGIGLFLAGFGHRLDPGGLAHLRRWLLGAALAGIAVSLLGLLLRAQILSGNEAWFDGAVWRAMMVSRIGDAFWLRVVGLALLALAAMPWPVAPALAAMGALIAAASYAAMGHSTLYRPRQELSALVTLHLLAVGFWIGSLPLLIRAAMAGEAGLIAAWSRAAIAMVAVVVLAGGIAAILLVPRWDLLFAAWYGWGMIAKLLLVLGLIALAAWHRLRLAPALAEGGRPARQRLARSIRIEAVLALLVFWAAAEMVSVHPLDAGHRIAP</sequence>
<feature type="transmembrane region" description="Helical" evidence="6">
    <location>
        <begin position="153"/>
        <end position="174"/>
    </location>
</feature>
<evidence type="ECO:0000313" key="9">
    <source>
        <dbReference type="Proteomes" id="UP001305521"/>
    </source>
</evidence>
<dbReference type="RefSeq" id="WP_318651276.1">
    <property type="nucleotide sequence ID" value="NZ_CP137852.1"/>
</dbReference>
<keyword evidence="2" id="KW-1003">Cell membrane</keyword>
<evidence type="ECO:0000256" key="1">
    <source>
        <dbReference type="ARBA" id="ARBA00004651"/>
    </source>
</evidence>
<keyword evidence="5 6" id="KW-0472">Membrane</keyword>
<keyword evidence="3 6" id="KW-0812">Transmembrane</keyword>
<evidence type="ECO:0000256" key="4">
    <source>
        <dbReference type="ARBA" id="ARBA00022989"/>
    </source>
</evidence>
<dbReference type="Pfam" id="PF05425">
    <property type="entry name" value="CopD"/>
    <property type="match status" value="1"/>
</dbReference>
<dbReference type="EMBL" id="CP137852">
    <property type="protein sequence ID" value="WPB87323.1"/>
    <property type="molecule type" value="Genomic_DNA"/>
</dbReference>
<reference evidence="8 9" key="1">
    <citation type="submission" date="2023-11" db="EMBL/GenBank/DDBJ databases">
        <title>Arctic aerobic anoxygenic photoheterotroph Sediminicoccus rosea KRV36 adapts its photosynthesis to long days of polar summer.</title>
        <authorList>
            <person name="Tomasch J."/>
            <person name="Kopejtka K."/>
            <person name="Bily T."/>
            <person name="Gardiner A.T."/>
            <person name="Gardian Z."/>
            <person name="Shivaramu S."/>
            <person name="Koblizek M."/>
            <person name="Engelhardt F."/>
            <person name="Kaftan D."/>
        </authorList>
    </citation>
    <scope>NUCLEOTIDE SEQUENCE [LARGE SCALE GENOMIC DNA]</scope>
    <source>
        <strain evidence="8 9">R-30</strain>
    </source>
</reference>
<feature type="transmembrane region" description="Helical" evidence="6">
    <location>
        <begin position="122"/>
        <end position="141"/>
    </location>
</feature>
<name>A0ABZ0PPW6_9PROT</name>
<evidence type="ECO:0000313" key="8">
    <source>
        <dbReference type="EMBL" id="WPB87323.1"/>
    </source>
</evidence>
<dbReference type="InterPro" id="IPR008457">
    <property type="entry name" value="Cu-R_CopD_dom"/>
</dbReference>
<evidence type="ECO:0000256" key="3">
    <source>
        <dbReference type="ARBA" id="ARBA00022692"/>
    </source>
</evidence>
<gene>
    <name evidence="8" type="ORF">R9Z33_10665</name>
</gene>
<feature type="transmembrane region" description="Helical" evidence="6">
    <location>
        <begin position="222"/>
        <end position="243"/>
    </location>
</feature>
<feature type="transmembrane region" description="Helical" evidence="6">
    <location>
        <begin position="186"/>
        <end position="210"/>
    </location>
</feature>
<accession>A0ABZ0PPW6</accession>
<feature type="domain" description="Copper resistance protein D" evidence="7">
    <location>
        <begin position="187"/>
        <end position="282"/>
    </location>
</feature>
<proteinExistence type="predicted"/>
<evidence type="ECO:0000256" key="6">
    <source>
        <dbReference type="SAM" id="Phobius"/>
    </source>
</evidence>
<protein>
    <submittedName>
        <fullName evidence="8">CopD family protein</fullName>
    </submittedName>
</protein>
<dbReference type="InterPro" id="IPR032694">
    <property type="entry name" value="CopC/D"/>
</dbReference>
<evidence type="ECO:0000256" key="5">
    <source>
        <dbReference type="ARBA" id="ARBA00023136"/>
    </source>
</evidence>
<dbReference type="PANTHER" id="PTHR34820:SF4">
    <property type="entry name" value="INNER MEMBRANE PROTEIN YEBZ"/>
    <property type="match status" value="1"/>
</dbReference>
<feature type="transmembrane region" description="Helical" evidence="6">
    <location>
        <begin position="53"/>
        <end position="74"/>
    </location>
</feature>
<feature type="transmembrane region" description="Helical" evidence="6">
    <location>
        <begin position="22"/>
        <end position="41"/>
    </location>
</feature>
<keyword evidence="4 6" id="KW-1133">Transmembrane helix</keyword>
<dbReference type="PANTHER" id="PTHR34820">
    <property type="entry name" value="INNER MEMBRANE PROTEIN YEBZ"/>
    <property type="match status" value="1"/>
</dbReference>
<keyword evidence="9" id="KW-1185">Reference proteome</keyword>
<evidence type="ECO:0000259" key="7">
    <source>
        <dbReference type="Pfam" id="PF05425"/>
    </source>
</evidence>
<organism evidence="8 9">
    <name type="scientific">Sediminicoccus rosea</name>
    <dbReference type="NCBI Taxonomy" id="1225128"/>
    <lineage>
        <taxon>Bacteria</taxon>
        <taxon>Pseudomonadati</taxon>
        <taxon>Pseudomonadota</taxon>
        <taxon>Alphaproteobacteria</taxon>
        <taxon>Acetobacterales</taxon>
        <taxon>Roseomonadaceae</taxon>
        <taxon>Sediminicoccus</taxon>
    </lineage>
</organism>
<evidence type="ECO:0000256" key="2">
    <source>
        <dbReference type="ARBA" id="ARBA00022475"/>
    </source>
</evidence>
<comment type="subcellular location">
    <subcellularLocation>
        <location evidence="1">Cell membrane</location>
        <topology evidence="1">Multi-pass membrane protein</topology>
    </subcellularLocation>
</comment>